<dbReference type="GO" id="GO:0003924">
    <property type="term" value="F:GTPase activity"/>
    <property type="evidence" value="ECO:0007669"/>
    <property type="project" value="TreeGrafter"/>
</dbReference>
<evidence type="ECO:0000313" key="8">
    <source>
        <dbReference type="Proteomes" id="UP000242715"/>
    </source>
</evidence>
<accession>A0A2Z6NCB6</accession>
<dbReference type="GO" id="GO:0005525">
    <property type="term" value="F:GTP binding"/>
    <property type="evidence" value="ECO:0007669"/>
    <property type="project" value="UniProtKB-KW"/>
</dbReference>
<dbReference type="AlphaFoldDB" id="A0A2Z6NCB6"/>
<dbReference type="PANTHER" id="PTHR43134">
    <property type="entry name" value="SIGNAL RECOGNITION PARTICLE RECEPTOR SUBUNIT ALPHA"/>
    <property type="match status" value="1"/>
</dbReference>
<dbReference type="Gene3D" id="3.40.50.300">
    <property type="entry name" value="P-loop containing nucleotide triphosphate hydrolases"/>
    <property type="match status" value="1"/>
</dbReference>
<comment type="similarity">
    <text evidence="1">Belongs to the GTP-binding SRP family.</text>
</comment>
<evidence type="ECO:0000259" key="6">
    <source>
        <dbReference type="Pfam" id="PF00448"/>
    </source>
</evidence>
<dbReference type="PANTHER" id="PTHR43134:SF1">
    <property type="entry name" value="SIGNAL RECOGNITION PARTICLE RECEPTOR SUBUNIT ALPHA"/>
    <property type="match status" value="1"/>
</dbReference>
<sequence length="256" mass="28619">MDIHAATELSKPYDVVSPGVGKSTTVNKIDCCFLQPMFKVMANACDPFQLGVVKQMLTHAPQTPILAKHYENDDADVTKEVSWDGSNMFLIHTSSHLQNSEPLLRALSKWVYCNLVLVSFVGETIVYKDAVEQHSLVSIEFKKWQTVDLEFLLIDEEMVNEFPMKIIGVLGSANACNRRTSAAPFGVTTFDILKGSGVDGIRSHNISTELVFLMGSGVDNTVAYLQQIQCWLQLIQVFDIYHSCFYLLHSLLEAHV</sequence>
<keyword evidence="8" id="KW-1185">Reference proteome</keyword>
<dbReference type="GO" id="GO:0006614">
    <property type="term" value="P:SRP-dependent cotranslational protein targeting to membrane"/>
    <property type="evidence" value="ECO:0007669"/>
    <property type="project" value="InterPro"/>
</dbReference>
<reference evidence="8" key="1">
    <citation type="journal article" date="2017" name="Front. Plant Sci.">
        <title>Climate Clever Clovers: New Paradigm to Reduce the Environmental Footprint of Ruminants by Breeding Low Methanogenic Forages Utilizing Haplotype Variation.</title>
        <authorList>
            <person name="Kaur P."/>
            <person name="Appels R."/>
            <person name="Bayer P.E."/>
            <person name="Keeble-Gagnere G."/>
            <person name="Wang J."/>
            <person name="Hirakawa H."/>
            <person name="Shirasawa K."/>
            <person name="Vercoe P."/>
            <person name="Stefanova K."/>
            <person name="Durmic Z."/>
            <person name="Nichols P."/>
            <person name="Revell C."/>
            <person name="Isobe S.N."/>
            <person name="Edwards D."/>
            <person name="Erskine W."/>
        </authorList>
    </citation>
    <scope>NUCLEOTIDE SEQUENCE [LARGE SCALE GENOMIC DNA]</scope>
    <source>
        <strain evidence="8">cv. Daliak</strain>
    </source>
</reference>
<comment type="subcellular location">
    <subcellularLocation>
        <location evidence="5">Endomembrane system</location>
        <topology evidence="5">Peripheral membrane protein</topology>
        <orientation evidence="5">Cytoplasmic side</orientation>
    </subcellularLocation>
</comment>
<keyword evidence="3" id="KW-0342">GTP-binding</keyword>
<dbReference type="InterPro" id="IPR027417">
    <property type="entry name" value="P-loop_NTPase"/>
</dbReference>
<dbReference type="Proteomes" id="UP000242715">
    <property type="component" value="Unassembled WGS sequence"/>
</dbReference>
<dbReference type="GO" id="GO:0005789">
    <property type="term" value="C:endoplasmic reticulum membrane"/>
    <property type="evidence" value="ECO:0007669"/>
    <property type="project" value="TreeGrafter"/>
</dbReference>
<dbReference type="EMBL" id="DF973392">
    <property type="protein sequence ID" value="GAU29269.1"/>
    <property type="molecule type" value="Genomic_DNA"/>
</dbReference>
<dbReference type="InterPro" id="IPR000897">
    <property type="entry name" value="SRP54_GTPase_dom"/>
</dbReference>
<proteinExistence type="inferred from homology"/>
<evidence type="ECO:0000256" key="4">
    <source>
        <dbReference type="ARBA" id="ARBA00023136"/>
    </source>
</evidence>
<evidence type="ECO:0000256" key="3">
    <source>
        <dbReference type="ARBA" id="ARBA00023134"/>
    </source>
</evidence>
<evidence type="ECO:0000256" key="1">
    <source>
        <dbReference type="ARBA" id="ARBA00008531"/>
    </source>
</evidence>
<keyword evidence="2" id="KW-0547">Nucleotide-binding</keyword>
<dbReference type="GO" id="GO:0005047">
    <property type="term" value="F:signal recognition particle binding"/>
    <property type="evidence" value="ECO:0007669"/>
    <property type="project" value="TreeGrafter"/>
</dbReference>
<dbReference type="SUPFAM" id="SSF52540">
    <property type="entry name" value="P-loop containing nucleoside triphosphate hydrolases"/>
    <property type="match status" value="1"/>
</dbReference>
<evidence type="ECO:0000256" key="5">
    <source>
        <dbReference type="ARBA" id="ARBA00029433"/>
    </source>
</evidence>
<name>A0A2Z6NCB6_TRISU</name>
<protein>
    <recommendedName>
        <fullName evidence="6">SRP54-type proteins GTP-binding domain-containing protein</fullName>
    </recommendedName>
</protein>
<evidence type="ECO:0000256" key="2">
    <source>
        <dbReference type="ARBA" id="ARBA00022741"/>
    </source>
</evidence>
<organism evidence="7 8">
    <name type="scientific">Trifolium subterraneum</name>
    <name type="common">Subterranean clover</name>
    <dbReference type="NCBI Taxonomy" id="3900"/>
    <lineage>
        <taxon>Eukaryota</taxon>
        <taxon>Viridiplantae</taxon>
        <taxon>Streptophyta</taxon>
        <taxon>Embryophyta</taxon>
        <taxon>Tracheophyta</taxon>
        <taxon>Spermatophyta</taxon>
        <taxon>Magnoliopsida</taxon>
        <taxon>eudicotyledons</taxon>
        <taxon>Gunneridae</taxon>
        <taxon>Pentapetalae</taxon>
        <taxon>rosids</taxon>
        <taxon>fabids</taxon>
        <taxon>Fabales</taxon>
        <taxon>Fabaceae</taxon>
        <taxon>Papilionoideae</taxon>
        <taxon>50 kb inversion clade</taxon>
        <taxon>NPAAA clade</taxon>
        <taxon>Hologalegina</taxon>
        <taxon>IRL clade</taxon>
        <taxon>Trifolieae</taxon>
        <taxon>Trifolium</taxon>
    </lineage>
</organism>
<feature type="domain" description="SRP54-type proteins GTP-binding" evidence="6">
    <location>
        <begin position="19"/>
        <end position="133"/>
    </location>
</feature>
<keyword evidence="4" id="KW-0472">Membrane</keyword>
<evidence type="ECO:0000313" key="7">
    <source>
        <dbReference type="EMBL" id="GAU29269.1"/>
    </source>
</evidence>
<dbReference type="Pfam" id="PF00448">
    <property type="entry name" value="SRP54"/>
    <property type="match status" value="1"/>
</dbReference>
<gene>
    <name evidence="7" type="ORF">TSUD_204630</name>
</gene>